<evidence type="ECO:0008006" key="5">
    <source>
        <dbReference type="Google" id="ProtNLM"/>
    </source>
</evidence>
<name>A0A1G2HL40_9BACT</name>
<feature type="binding site" evidence="2">
    <location>
        <begin position="11"/>
        <end position="18"/>
    </location>
    <ligand>
        <name>substrate</name>
    </ligand>
</feature>
<gene>
    <name evidence="3" type="ORF">A2639_03315</name>
</gene>
<dbReference type="GO" id="GO:0003824">
    <property type="term" value="F:catalytic activity"/>
    <property type="evidence" value="ECO:0007669"/>
    <property type="project" value="InterPro"/>
</dbReference>
<dbReference type="Gene3D" id="3.40.50.1240">
    <property type="entry name" value="Phosphoglycerate mutase-like"/>
    <property type="match status" value="1"/>
</dbReference>
<dbReference type="InterPro" id="IPR013078">
    <property type="entry name" value="His_Pase_superF_clade-1"/>
</dbReference>
<dbReference type="EMBL" id="MHOL01000005">
    <property type="protein sequence ID" value="OGZ63197.1"/>
    <property type="molecule type" value="Genomic_DNA"/>
</dbReference>
<dbReference type="SMART" id="SM00855">
    <property type="entry name" value="PGAM"/>
    <property type="match status" value="1"/>
</dbReference>
<dbReference type="InterPro" id="IPR001345">
    <property type="entry name" value="PG/BPGM_mutase_AS"/>
</dbReference>
<dbReference type="PANTHER" id="PTHR47821:SF2">
    <property type="entry name" value="PHOSPHOGLYCERATE MUTASE FAMILY PROTEIN"/>
    <property type="match status" value="1"/>
</dbReference>
<proteinExistence type="predicted"/>
<sequence>MNLNNKYYLLRHGEAISNTKNIISSWPEKFRNYLTGKGKEQINISAKNLKNKNISLILASDLLRTKQTAEIVGGVLKIRPKFDKRLREIDFGNLNGRPSEELLYLGFEKKRFKHSIKNSETYEDVLKRVADFLGDIDKKYKDKIILIISHQCPLWILENKVKGFSLAEGLKGNPDEKRIGRGELKELN</sequence>
<dbReference type="AlphaFoldDB" id="A0A1G2HL40"/>
<feature type="binding site" evidence="2">
    <location>
        <position position="64"/>
    </location>
    <ligand>
        <name>substrate</name>
    </ligand>
</feature>
<feature type="active site" description="Proton donor/acceptor" evidence="1">
    <location>
        <position position="88"/>
    </location>
</feature>
<evidence type="ECO:0000313" key="4">
    <source>
        <dbReference type="Proteomes" id="UP000178991"/>
    </source>
</evidence>
<comment type="caution">
    <text evidence="3">The sequence shown here is derived from an EMBL/GenBank/DDBJ whole genome shotgun (WGS) entry which is preliminary data.</text>
</comment>
<feature type="active site" description="Tele-phosphohistidine intermediate" evidence="1">
    <location>
        <position position="12"/>
    </location>
</feature>
<protein>
    <recommendedName>
        <fullName evidence="5">Phosphoglycerate mutase</fullName>
    </recommendedName>
</protein>
<accession>A0A1G2HL40</accession>
<evidence type="ECO:0000256" key="2">
    <source>
        <dbReference type="PIRSR" id="PIRSR613078-2"/>
    </source>
</evidence>
<evidence type="ECO:0000313" key="3">
    <source>
        <dbReference type="EMBL" id="OGZ63197.1"/>
    </source>
</evidence>
<dbReference type="CDD" id="cd07067">
    <property type="entry name" value="HP_PGM_like"/>
    <property type="match status" value="1"/>
</dbReference>
<dbReference type="Pfam" id="PF00300">
    <property type="entry name" value="His_Phos_1"/>
    <property type="match status" value="1"/>
</dbReference>
<reference evidence="3 4" key="1">
    <citation type="journal article" date="2016" name="Nat. Commun.">
        <title>Thousands of microbial genomes shed light on interconnected biogeochemical processes in an aquifer system.</title>
        <authorList>
            <person name="Anantharaman K."/>
            <person name="Brown C.T."/>
            <person name="Hug L.A."/>
            <person name="Sharon I."/>
            <person name="Castelle C.J."/>
            <person name="Probst A.J."/>
            <person name="Thomas B.C."/>
            <person name="Singh A."/>
            <person name="Wilkins M.J."/>
            <person name="Karaoz U."/>
            <person name="Brodie E.L."/>
            <person name="Williams K.H."/>
            <person name="Hubbard S.S."/>
            <person name="Banfield J.F."/>
        </authorList>
    </citation>
    <scope>NUCLEOTIDE SEQUENCE [LARGE SCALE GENOMIC DNA]</scope>
</reference>
<organism evidence="3 4">
    <name type="scientific">Candidatus Staskawiczbacteria bacterium RIFCSPHIGHO2_01_FULL_34_27</name>
    <dbReference type="NCBI Taxonomy" id="1802199"/>
    <lineage>
        <taxon>Bacteria</taxon>
        <taxon>Candidatus Staskawicziibacteriota</taxon>
    </lineage>
</organism>
<dbReference type="SUPFAM" id="SSF53254">
    <property type="entry name" value="Phosphoglycerate mutase-like"/>
    <property type="match status" value="1"/>
</dbReference>
<evidence type="ECO:0000256" key="1">
    <source>
        <dbReference type="PIRSR" id="PIRSR613078-1"/>
    </source>
</evidence>
<dbReference type="PANTHER" id="PTHR47821">
    <property type="entry name" value="PHOSPHOGLYCERATE MUTASE FAMILY PROTEIN"/>
    <property type="match status" value="1"/>
</dbReference>
<dbReference type="InterPro" id="IPR029033">
    <property type="entry name" value="His_PPase_superfam"/>
</dbReference>
<dbReference type="PROSITE" id="PS00175">
    <property type="entry name" value="PG_MUTASE"/>
    <property type="match status" value="1"/>
</dbReference>
<dbReference type="Proteomes" id="UP000178991">
    <property type="component" value="Unassembled WGS sequence"/>
</dbReference>